<name>A0A956RPK9_UNCEI</name>
<comment type="caution">
    <text evidence="1">The sequence shown here is derived from an EMBL/GenBank/DDBJ whole genome shotgun (WGS) entry which is preliminary data.</text>
</comment>
<dbReference type="Proteomes" id="UP000697710">
    <property type="component" value="Unassembled WGS sequence"/>
</dbReference>
<reference evidence="1" key="1">
    <citation type="submission" date="2020-04" db="EMBL/GenBank/DDBJ databases">
        <authorList>
            <person name="Zhang T."/>
        </authorList>
    </citation>
    <scope>NUCLEOTIDE SEQUENCE</scope>
    <source>
        <strain evidence="1">HKST-UBA01</strain>
    </source>
</reference>
<feature type="non-terminal residue" evidence="1">
    <location>
        <position position="447"/>
    </location>
</feature>
<organism evidence="1 2">
    <name type="scientific">Eiseniibacteriota bacterium</name>
    <dbReference type="NCBI Taxonomy" id="2212470"/>
    <lineage>
        <taxon>Bacteria</taxon>
        <taxon>Candidatus Eiseniibacteriota</taxon>
    </lineage>
</organism>
<dbReference type="EMBL" id="JAGQHR010000460">
    <property type="protein sequence ID" value="MCA9728726.1"/>
    <property type="molecule type" value="Genomic_DNA"/>
</dbReference>
<evidence type="ECO:0000313" key="1">
    <source>
        <dbReference type="EMBL" id="MCA9728726.1"/>
    </source>
</evidence>
<dbReference type="Pfam" id="PF19494">
    <property type="entry name" value="DUF6029"/>
    <property type="match status" value="1"/>
</dbReference>
<sequence length="447" mass="49870">MTSDRCGRLLAAIVLLTGAGLGGRPAAAQGLGDDVSIQVANQFEFYWDTDLEETVADDRLDAAISRGPFTLGATFLSHSPSDAQRLDLNDYGKQVQGVRKRWLEATTDDLDLRIGDVYATFGRGLALQVFEDQTVDYDNVLDGFYGAGYFRDASFEFISGTNSLDDPFQVMKAGQLLLPLPRRFELGLEGVWSDSVGSGLQSRPGGDRLMGAHLGGSVGELADVYGEYVTRDYRNFRQGGYEPPQGHGAYSNLTLYLGKLQLLTEYKDFLRYELPYINPPTANRSHASTLFNRGSHVANIRFDDERGGLVDAYLTLSDHTRLNGSYSKSEARHFHAPAWEAYGEIEQWLHGTEVVLRTGETEETVREGSDNVFFERITYSGTVVHPFNDIWSLDITGETQGVQESNEGTRDFQFPFDYRDNIVSATLNKSPNYSWALTVEWTDDDRQ</sequence>
<accession>A0A956RPK9</accession>
<proteinExistence type="predicted"/>
<reference evidence="1" key="2">
    <citation type="journal article" date="2021" name="Microbiome">
        <title>Successional dynamics and alternative stable states in a saline activated sludge microbial community over 9 years.</title>
        <authorList>
            <person name="Wang Y."/>
            <person name="Ye J."/>
            <person name="Ju F."/>
            <person name="Liu L."/>
            <person name="Boyd J.A."/>
            <person name="Deng Y."/>
            <person name="Parks D.H."/>
            <person name="Jiang X."/>
            <person name="Yin X."/>
            <person name="Woodcroft B.J."/>
            <person name="Tyson G.W."/>
            <person name="Hugenholtz P."/>
            <person name="Polz M.F."/>
            <person name="Zhang T."/>
        </authorList>
    </citation>
    <scope>NUCLEOTIDE SEQUENCE</scope>
    <source>
        <strain evidence="1">HKST-UBA01</strain>
    </source>
</reference>
<dbReference type="InterPro" id="IPR046070">
    <property type="entry name" value="DUF6029"/>
</dbReference>
<gene>
    <name evidence="1" type="ORF">KC729_13635</name>
</gene>
<evidence type="ECO:0000313" key="2">
    <source>
        <dbReference type="Proteomes" id="UP000697710"/>
    </source>
</evidence>
<dbReference type="AlphaFoldDB" id="A0A956RPK9"/>
<protein>
    <submittedName>
        <fullName evidence="1">Uncharacterized protein</fullName>
    </submittedName>
</protein>